<evidence type="ECO:0000313" key="15">
    <source>
        <dbReference type="Proteomes" id="UP000198287"/>
    </source>
</evidence>
<dbReference type="SUPFAM" id="SSF49854">
    <property type="entry name" value="Spermadhesin, CUB domain"/>
    <property type="match status" value="1"/>
</dbReference>
<keyword evidence="15" id="KW-1185">Reference proteome</keyword>
<keyword evidence="6 10" id="KW-0720">Serine protease</keyword>
<dbReference type="PRINTS" id="PR00722">
    <property type="entry name" value="CHYMOTRYPSIN"/>
</dbReference>
<dbReference type="FunFam" id="2.40.10.10:FF:000146">
    <property type="entry name" value="Serine protease 53"/>
    <property type="match status" value="1"/>
</dbReference>
<dbReference type="Gene3D" id="2.60.120.290">
    <property type="entry name" value="Spermadhesin, CUB domain"/>
    <property type="match status" value="1"/>
</dbReference>
<evidence type="ECO:0000313" key="14">
    <source>
        <dbReference type="EMBL" id="OXA51761.1"/>
    </source>
</evidence>
<comment type="caution">
    <text evidence="14">The sequence shown here is derived from an EMBL/GenBank/DDBJ whole genome shotgun (WGS) entry which is preliminary data.</text>
</comment>
<feature type="domain" description="CUB" evidence="12">
    <location>
        <begin position="74"/>
        <end position="191"/>
    </location>
</feature>
<feature type="signal peptide" evidence="11">
    <location>
        <begin position="1"/>
        <end position="19"/>
    </location>
</feature>
<dbReference type="SMART" id="SM00042">
    <property type="entry name" value="CUB"/>
    <property type="match status" value="1"/>
</dbReference>
<dbReference type="GO" id="GO:0004252">
    <property type="term" value="F:serine-type endopeptidase activity"/>
    <property type="evidence" value="ECO:0007669"/>
    <property type="project" value="InterPro"/>
</dbReference>
<dbReference type="CDD" id="cd00190">
    <property type="entry name" value="Tryp_SPc"/>
    <property type="match status" value="1"/>
</dbReference>
<dbReference type="Gene3D" id="2.40.10.10">
    <property type="entry name" value="Trypsin-like serine proteases"/>
    <property type="match status" value="2"/>
</dbReference>
<keyword evidence="5 10" id="KW-0378">Hydrolase</keyword>
<dbReference type="Pfam" id="PF00431">
    <property type="entry name" value="CUB"/>
    <property type="match status" value="1"/>
</dbReference>
<evidence type="ECO:0000256" key="1">
    <source>
        <dbReference type="ARBA" id="ARBA00004613"/>
    </source>
</evidence>
<dbReference type="PANTHER" id="PTHR24252:SF7">
    <property type="entry name" value="HYALIN"/>
    <property type="match status" value="1"/>
</dbReference>
<keyword evidence="2" id="KW-0964">Secreted</keyword>
<evidence type="ECO:0000259" key="12">
    <source>
        <dbReference type="PROSITE" id="PS01180"/>
    </source>
</evidence>
<dbReference type="InterPro" id="IPR000859">
    <property type="entry name" value="CUB_dom"/>
</dbReference>
<dbReference type="EMBL" id="LNIX01000007">
    <property type="protein sequence ID" value="OXA51761.1"/>
    <property type="molecule type" value="Genomic_DNA"/>
</dbReference>
<evidence type="ECO:0000256" key="2">
    <source>
        <dbReference type="ARBA" id="ARBA00022525"/>
    </source>
</evidence>
<dbReference type="InterPro" id="IPR043504">
    <property type="entry name" value="Peptidase_S1_PA_chymotrypsin"/>
</dbReference>
<dbReference type="SUPFAM" id="SSF50494">
    <property type="entry name" value="Trypsin-like serine proteases"/>
    <property type="match status" value="1"/>
</dbReference>
<proteinExistence type="predicted"/>
<dbReference type="PROSITE" id="PS01180">
    <property type="entry name" value="CUB"/>
    <property type="match status" value="1"/>
</dbReference>
<keyword evidence="3 10" id="KW-0645">Protease</keyword>
<evidence type="ECO:0000259" key="13">
    <source>
        <dbReference type="PROSITE" id="PS50240"/>
    </source>
</evidence>
<evidence type="ECO:0000256" key="7">
    <source>
        <dbReference type="ARBA" id="ARBA00023145"/>
    </source>
</evidence>
<dbReference type="InterPro" id="IPR018114">
    <property type="entry name" value="TRYPSIN_HIS"/>
</dbReference>
<comment type="caution">
    <text evidence="9">Lacks conserved residue(s) required for the propagation of feature annotation.</text>
</comment>
<organism evidence="14 15">
    <name type="scientific">Folsomia candida</name>
    <name type="common">Springtail</name>
    <dbReference type="NCBI Taxonomy" id="158441"/>
    <lineage>
        <taxon>Eukaryota</taxon>
        <taxon>Metazoa</taxon>
        <taxon>Ecdysozoa</taxon>
        <taxon>Arthropoda</taxon>
        <taxon>Hexapoda</taxon>
        <taxon>Collembola</taxon>
        <taxon>Entomobryomorpha</taxon>
        <taxon>Isotomoidea</taxon>
        <taxon>Isotomidae</taxon>
        <taxon>Proisotominae</taxon>
        <taxon>Folsomia</taxon>
    </lineage>
</organism>
<dbReference type="OrthoDB" id="5565075at2759"/>
<name>A0A226E4B8_FOLCA</name>
<evidence type="ECO:0000256" key="8">
    <source>
        <dbReference type="ARBA" id="ARBA00023157"/>
    </source>
</evidence>
<comment type="subcellular location">
    <subcellularLocation>
        <location evidence="1">Secreted</location>
    </subcellularLocation>
</comment>
<reference evidence="14 15" key="1">
    <citation type="submission" date="2015-12" db="EMBL/GenBank/DDBJ databases">
        <title>The genome of Folsomia candida.</title>
        <authorList>
            <person name="Faddeeva A."/>
            <person name="Derks M.F."/>
            <person name="Anvar Y."/>
            <person name="Smit S."/>
            <person name="Van Straalen N."/>
            <person name="Roelofs D."/>
        </authorList>
    </citation>
    <scope>NUCLEOTIDE SEQUENCE [LARGE SCALE GENOMIC DNA]</scope>
    <source>
        <strain evidence="14 15">VU population</strain>
        <tissue evidence="14">Whole body</tissue>
    </source>
</reference>
<evidence type="ECO:0000256" key="3">
    <source>
        <dbReference type="ARBA" id="ARBA00022670"/>
    </source>
</evidence>
<dbReference type="AlphaFoldDB" id="A0A226E4B8"/>
<dbReference type="PANTHER" id="PTHR24252">
    <property type="entry name" value="ACROSIN-RELATED"/>
    <property type="match status" value="1"/>
</dbReference>
<dbReference type="SMART" id="SM00020">
    <property type="entry name" value="Tryp_SPc"/>
    <property type="match status" value="1"/>
</dbReference>
<feature type="chain" id="PRO_5012285208" evidence="11">
    <location>
        <begin position="20"/>
        <end position="533"/>
    </location>
</feature>
<keyword evidence="7" id="KW-0865">Zymogen</keyword>
<evidence type="ECO:0000256" key="9">
    <source>
        <dbReference type="PROSITE-ProRule" id="PRU00059"/>
    </source>
</evidence>
<keyword evidence="4 11" id="KW-0732">Signal</keyword>
<accession>A0A226E4B8</accession>
<dbReference type="GO" id="GO:0006508">
    <property type="term" value="P:proteolysis"/>
    <property type="evidence" value="ECO:0007669"/>
    <property type="project" value="UniProtKB-KW"/>
</dbReference>
<sequence>MLFQIALFCCFAAFPFSNAGNDDYVFEALLKAKPLFPQIKPPDVVKIDEEINPSKVELYEDLSHFLPSRGSSDCSFNKTDLKAGDYGTITTPNYPDNYPGGRSCQWYLESEEDTRIEVTVFDLFTQPWFFTYFDYVQFSTDGNFTNAERMSGDLNARTPFTIASQENKLGVRFRSSTLFNFRGLKLHYLVKPTDPAKLDEIRISSYDGVCGQSQLLFEDDETTQRPLLPGVVPELPILAPGRSTTPSAIRHVLGEATTHRGPAWLPPSLTVHIPVFGSVAEGQTNQESGNPKIIGPGQAPAGAFPWMAALLIDGRSFCGGSLIDNYHVLTAAHCTDGATKINVVLGTNNLKTPDEGRLLFNVTREGIFQHPKYNPSTVAYDIAVIRLPERVEFTEKVRPICLPNRYHNAETFQSQLVRVSGWGKPADKAVSVSPVLKNVTIAVMSNRQCRAIFRHIISGNNVCTATKTTVAPCRGDSGGPLIIRQQSPDGTPYYMQVGIVSFGGTSCERAYPVGYTRISAFIDYLSTITGKSI</sequence>
<keyword evidence="8" id="KW-1015">Disulfide bond</keyword>
<dbReference type="InterPro" id="IPR033116">
    <property type="entry name" value="TRYPSIN_SER"/>
</dbReference>
<dbReference type="STRING" id="158441.A0A226E4B8"/>
<dbReference type="PROSITE" id="PS50240">
    <property type="entry name" value="TRYPSIN_DOM"/>
    <property type="match status" value="1"/>
</dbReference>
<evidence type="ECO:0000256" key="11">
    <source>
        <dbReference type="SAM" id="SignalP"/>
    </source>
</evidence>
<dbReference type="Pfam" id="PF00089">
    <property type="entry name" value="Trypsin"/>
    <property type="match status" value="1"/>
</dbReference>
<evidence type="ECO:0000256" key="10">
    <source>
        <dbReference type="RuleBase" id="RU363034"/>
    </source>
</evidence>
<dbReference type="InterPro" id="IPR001314">
    <property type="entry name" value="Peptidase_S1A"/>
</dbReference>
<gene>
    <name evidence="14" type="ORF">Fcan01_12885</name>
</gene>
<dbReference type="InterPro" id="IPR009003">
    <property type="entry name" value="Peptidase_S1_PA"/>
</dbReference>
<dbReference type="GO" id="GO:0005576">
    <property type="term" value="C:extracellular region"/>
    <property type="evidence" value="ECO:0007669"/>
    <property type="project" value="UniProtKB-SubCell"/>
</dbReference>
<evidence type="ECO:0000256" key="5">
    <source>
        <dbReference type="ARBA" id="ARBA00022801"/>
    </source>
</evidence>
<dbReference type="InterPro" id="IPR035914">
    <property type="entry name" value="Sperma_CUB_dom_sf"/>
</dbReference>
<dbReference type="InterPro" id="IPR001254">
    <property type="entry name" value="Trypsin_dom"/>
</dbReference>
<dbReference type="Proteomes" id="UP000198287">
    <property type="component" value="Unassembled WGS sequence"/>
</dbReference>
<feature type="domain" description="Peptidase S1" evidence="13">
    <location>
        <begin position="293"/>
        <end position="530"/>
    </location>
</feature>
<dbReference type="CDD" id="cd00041">
    <property type="entry name" value="CUB"/>
    <property type="match status" value="1"/>
</dbReference>
<dbReference type="PROSITE" id="PS00134">
    <property type="entry name" value="TRYPSIN_HIS"/>
    <property type="match status" value="1"/>
</dbReference>
<protein>
    <submittedName>
        <fullName evidence="14">Brachyurin</fullName>
    </submittedName>
</protein>
<dbReference type="PROSITE" id="PS00135">
    <property type="entry name" value="TRYPSIN_SER"/>
    <property type="match status" value="1"/>
</dbReference>
<evidence type="ECO:0000256" key="6">
    <source>
        <dbReference type="ARBA" id="ARBA00022825"/>
    </source>
</evidence>
<evidence type="ECO:0000256" key="4">
    <source>
        <dbReference type="ARBA" id="ARBA00022729"/>
    </source>
</evidence>